<dbReference type="GO" id="GO:0003983">
    <property type="term" value="F:UTP:glucose-1-phosphate uridylyltransferase activity"/>
    <property type="evidence" value="ECO:0007669"/>
    <property type="project" value="UniProtKB-EC"/>
</dbReference>
<evidence type="ECO:0000313" key="11">
    <source>
        <dbReference type="EMBL" id="ADN01078.1"/>
    </source>
</evidence>
<dbReference type="KEGG" id="sta:STHERM_c01020"/>
<dbReference type="HOGENOM" id="CLU_029499_1_0_12"/>
<reference key="1">
    <citation type="submission" date="2009-08" db="EMBL/GenBank/DDBJ databases">
        <title>The genome sequence of Spirochaeta thermophila DSM6192.</title>
        <authorList>
            <person name="Angelov A."/>
            <person name="Mientus M."/>
            <person name="Wittenberg S."/>
            <person name="Lehmann R."/>
            <person name="Liesegang H."/>
            <person name="Daniel R."/>
            <person name="Liebl W."/>
        </authorList>
    </citation>
    <scope>NUCLEOTIDE SEQUENCE</scope>
    <source>
        <strain>DSM 6192</strain>
    </source>
</reference>
<evidence type="ECO:0000259" key="10">
    <source>
        <dbReference type="Pfam" id="PF00483"/>
    </source>
</evidence>
<dbReference type="InterPro" id="IPR029044">
    <property type="entry name" value="Nucleotide-diphossugar_trans"/>
</dbReference>
<gene>
    <name evidence="11" type="ordered locus">STHERM_c01020</name>
</gene>
<evidence type="ECO:0000256" key="3">
    <source>
        <dbReference type="ARBA" id="ARBA00019048"/>
    </source>
</evidence>
<evidence type="ECO:0000256" key="1">
    <source>
        <dbReference type="ARBA" id="ARBA00006890"/>
    </source>
</evidence>
<dbReference type="SUPFAM" id="SSF53448">
    <property type="entry name" value="Nucleotide-diphospho-sugar transferases"/>
    <property type="match status" value="1"/>
</dbReference>
<evidence type="ECO:0000256" key="9">
    <source>
        <dbReference type="ARBA" id="ARBA00048128"/>
    </source>
</evidence>
<dbReference type="PaxDb" id="665571-STHERM_c01020"/>
<reference evidence="11 12" key="2">
    <citation type="journal article" date="2010" name="J. Bacteriol.">
        <title>Genome sequence of the polysaccharide-degrading, thermophilic anaerobe Spirochaeta thermophila DSM 6192.</title>
        <authorList>
            <person name="Angelov A."/>
            <person name="Liebl S."/>
            <person name="Ballschmiter M."/>
            <person name="Bomeke M."/>
            <person name="Lehmann R."/>
            <person name="Liesegang H."/>
            <person name="Daniel R."/>
            <person name="Liebl W."/>
        </authorList>
    </citation>
    <scope>NUCLEOTIDE SEQUENCE [LARGE SCALE GENOMIC DNA]</scope>
    <source>
        <strain evidence="12">ATCC 49972 / DSM 6192 / RI 19.B1</strain>
    </source>
</reference>
<evidence type="ECO:0000256" key="6">
    <source>
        <dbReference type="ARBA" id="ARBA00031455"/>
    </source>
</evidence>
<sequence>MIPFQFSIPISHTHLRPPGPTWYNHIMKGVIVAAGYGTRFLPATKTVPKELLPLVDTPSLQFIIDEFTASGVDEILVISSRRKKALEDYLDREIELELALERAGKRDLLARIAPPRAHVFIVHQQEMRGTGHALLCARPFIGDEPFVVAYPDDLHFGNPPLTAQLIRTYRETGCCVLASIHDPPDLSRYGVLKLAQDGIHVEDMVEKPAPGTEPSREVSIGRYLFTPDVFPLLEEGWKAHTGGEYYHLYALRRLMAQGKVVHTRVEGKRIDTGEPSGYLEAILEYALTRDDLRVPLERWISRHVGFFDGT</sequence>
<evidence type="ECO:0000256" key="5">
    <source>
        <dbReference type="ARBA" id="ARBA00022695"/>
    </source>
</evidence>
<dbReference type="EC" id="2.7.7.9" evidence="2"/>
<dbReference type="Pfam" id="PF00483">
    <property type="entry name" value="NTP_transferase"/>
    <property type="match status" value="1"/>
</dbReference>
<protein>
    <recommendedName>
        <fullName evidence="3">UTP--glucose-1-phosphate uridylyltransferase</fullName>
        <ecNumber evidence="2">2.7.7.9</ecNumber>
    </recommendedName>
    <alternativeName>
        <fullName evidence="6">Alpha-D-glucosyl-1-phosphate uridylyltransferase</fullName>
    </alternativeName>
    <alternativeName>
        <fullName evidence="7">UDP-glucose pyrophosphorylase</fullName>
    </alternativeName>
    <alternativeName>
        <fullName evidence="8">Uridine diphosphoglucose pyrophosphorylase</fullName>
    </alternativeName>
</protein>
<comment type="similarity">
    <text evidence="1">Belongs to the UDPGP type 2 family.</text>
</comment>
<dbReference type="Proteomes" id="UP000001296">
    <property type="component" value="Chromosome"/>
</dbReference>
<keyword evidence="4" id="KW-0808">Transferase</keyword>
<dbReference type="PANTHER" id="PTHR43197:SF1">
    <property type="entry name" value="UTP--GLUCOSE-1-PHOSPHATE URIDYLYLTRANSFERASE"/>
    <property type="match status" value="1"/>
</dbReference>
<feature type="domain" description="Nucleotidyl transferase" evidence="10">
    <location>
        <begin position="28"/>
        <end position="285"/>
    </location>
</feature>
<comment type="catalytic activity">
    <reaction evidence="9">
        <text>alpha-D-glucose 1-phosphate + UTP + H(+) = UDP-alpha-D-glucose + diphosphate</text>
        <dbReference type="Rhea" id="RHEA:19889"/>
        <dbReference type="ChEBI" id="CHEBI:15378"/>
        <dbReference type="ChEBI" id="CHEBI:33019"/>
        <dbReference type="ChEBI" id="CHEBI:46398"/>
        <dbReference type="ChEBI" id="CHEBI:58601"/>
        <dbReference type="ChEBI" id="CHEBI:58885"/>
        <dbReference type="EC" id="2.7.7.9"/>
    </reaction>
</comment>
<evidence type="ECO:0000256" key="8">
    <source>
        <dbReference type="ARBA" id="ARBA00032341"/>
    </source>
</evidence>
<organism evidence="11 12">
    <name type="scientific">Winmispira thermophila (strain ATCC 49972 / DSM 6192 / RI 19.B1)</name>
    <name type="common">Spirochaeta thermophila</name>
    <dbReference type="NCBI Taxonomy" id="665571"/>
    <lineage>
        <taxon>Bacteria</taxon>
        <taxon>Pseudomonadati</taxon>
        <taxon>Spirochaetota</taxon>
        <taxon>Spirochaetia</taxon>
        <taxon>Winmispirales</taxon>
        <taxon>Winmispiraceae</taxon>
        <taxon>Winmispira</taxon>
    </lineage>
</organism>
<accession>E0RU22</accession>
<dbReference type="Gene3D" id="3.90.550.10">
    <property type="entry name" value="Spore Coat Polysaccharide Biosynthesis Protein SpsA, Chain A"/>
    <property type="match status" value="1"/>
</dbReference>
<dbReference type="AlphaFoldDB" id="E0RU22"/>
<keyword evidence="5" id="KW-0548">Nucleotidyltransferase</keyword>
<dbReference type="InterPro" id="IPR005771">
    <property type="entry name" value="GalU_uridylyltTrfase_bac/arc"/>
</dbReference>
<dbReference type="PANTHER" id="PTHR43197">
    <property type="entry name" value="UTP--GLUCOSE-1-PHOSPHATE URIDYLYLTRANSFERASE"/>
    <property type="match status" value="1"/>
</dbReference>
<evidence type="ECO:0000256" key="4">
    <source>
        <dbReference type="ARBA" id="ARBA00022679"/>
    </source>
</evidence>
<proteinExistence type="inferred from homology"/>
<evidence type="ECO:0000256" key="2">
    <source>
        <dbReference type="ARBA" id="ARBA00012415"/>
    </source>
</evidence>
<evidence type="ECO:0000313" key="12">
    <source>
        <dbReference type="Proteomes" id="UP000001296"/>
    </source>
</evidence>
<evidence type="ECO:0000256" key="7">
    <source>
        <dbReference type="ARBA" id="ARBA00031959"/>
    </source>
</evidence>
<dbReference type="InterPro" id="IPR005835">
    <property type="entry name" value="NTP_transferase_dom"/>
</dbReference>
<dbReference type="CDD" id="cd02541">
    <property type="entry name" value="UGPase_prokaryotic"/>
    <property type="match status" value="1"/>
</dbReference>
<dbReference type="EMBL" id="CP001698">
    <property type="protein sequence ID" value="ADN01078.1"/>
    <property type="molecule type" value="Genomic_DNA"/>
</dbReference>
<dbReference type="eggNOG" id="COG1210">
    <property type="taxonomic scope" value="Bacteria"/>
</dbReference>
<dbReference type="GO" id="GO:0006011">
    <property type="term" value="P:UDP-alpha-D-glucose metabolic process"/>
    <property type="evidence" value="ECO:0007669"/>
    <property type="project" value="InterPro"/>
</dbReference>
<name>E0RU22_WINT6</name>